<dbReference type="Pfam" id="PF03952">
    <property type="entry name" value="Enolase_N"/>
    <property type="match status" value="1"/>
</dbReference>
<sequence length="168" mass="17921">FNARNQVELDNLLGEMDGTDNFSRLGGNMATAISMAAAKASANLLSIPLYAYVGGTLTRSIPRPMGNVIGGGKHSRNGTTIQEFLVSSQGKTFLDSIYLNSLVHRRIGELLSEKLKGQSVGVGDERAWTANISDEDAIDTVKQAAGEISAKTRSEGTPRGGFRCNFVL</sequence>
<protein>
    <recommendedName>
        <fullName evidence="3">phosphopyruvate hydratase</fullName>
        <ecNumber evidence="3">4.2.1.11</ecNumber>
    </recommendedName>
</protein>
<feature type="domain" description="Enolase N-terminal" evidence="8">
    <location>
        <begin position="1"/>
        <end position="53"/>
    </location>
</feature>
<comment type="similarity">
    <text evidence="2">Belongs to the enolase family.</text>
</comment>
<organism evidence="9">
    <name type="scientific">mine drainage metagenome</name>
    <dbReference type="NCBI Taxonomy" id="410659"/>
    <lineage>
        <taxon>unclassified sequences</taxon>
        <taxon>metagenomes</taxon>
        <taxon>ecological metagenomes</taxon>
    </lineage>
</organism>
<evidence type="ECO:0000256" key="4">
    <source>
        <dbReference type="ARBA" id="ARBA00022842"/>
    </source>
</evidence>
<dbReference type="UniPathway" id="UPA00109">
    <property type="reaction ID" value="UER00187"/>
</dbReference>
<comment type="caution">
    <text evidence="9">The sequence shown here is derived from an EMBL/GenBank/DDBJ whole genome shotgun (WGS) entry which is preliminary data.</text>
</comment>
<proteinExistence type="inferred from homology"/>
<dbReference type="InterPro" id="IPR020811">
    <property type="entry name" value="Enolase_N"/>
</dbReference>
<evidence type="ECO:0000256" key="3">
    <source>
        <dbReference type="ARBA" id="ARBA00012058"/>
    </source>
</evidence>
<dbReference type="InterPro" id="IPR029017">
    <property type="entry name" value="Enolase-like_N"/>
</dbReference>
<evidence type="ECO:0000313" key="9">
    <source>
        <dbReference type="EMBL" id="EQD34790.1"/>
    </source>
</evidence>
<evidence type="ECO:0000256" key="2">
    <source>
        <dbReference type="ARBA" id="ARBA00009604"/>
    </source>
</evidence>
<reference evidence="9" key="2">
    <citation type="journal article" date="2014" name="ISME J.">
        <title>Microbial stratification in low pH oxic and suboxic macroscopic growths along an acid mine drainage.</title>
        <authorList>
            <person name="Mendez-Garcia C."/>
            <person name="Mesa V."/>
            <person name="Sprenger R.R."/>
            <person name="Richter M."/>
            <person name="Diez M.S."/>
            <person name="Solano J."/>
            <person name="Bargiela R."/>
            <person name="Golyshina O.V."/>
            <person name="Manteca A."/>
            <person name="Ramos J.L."/>
            <person name="Gallego J.R."/>
            <person name="Llorente I."/>
            <person name="Martins Dos Santos V.A."/>
            <person name="Jensen O.N."/>
            <person name="Pelaez A.I."/>
            <person name="Sanchez J."/>
            <person name="Ferrer M."/>
        </authorList>
    </citation>
    <scope>NUCLEOTIDE SEQUENCE</scope>
</reference>
<name>T0ZXY0_9ZZZZ</name>
<feature type="non-terminal residue" evidence="9">
    <location>
        <position position="1"/>
    </location>
</feature>
<dbReference type="PANTHER" id="PTHR11902">
    <property type="entry name" value="ENOLASE"/>
    <property type="match status" value="1"/>
</dbReference>
<dbReference type="GO" id="GO:0006096">
    <property type="term" value="P:glycolytic process"/>
    <property type="evidence" value="ECO:0007669"/>
    <property type="project" value="UniProtKB-UniPathway"/>
</dbReference>
<dbReference type="SMART" id="SM01192">
    <property type="entry name" value="Enolase_C"/>
    <property type="match status" value="1"/>
</dbReference>
<evidence type="ECO:0000256" key="6">
    <source>
        <dbReference type="ARBA" id="ARBA00023239"/>
    </source>
</evidence>
<dbReference type="EMBL" id="AUZZ01009135">
    <property type="protein sequence ID" value="EQD34790.1"/>
    <property type="molecule type" value="Genomic_DNA"/>
</dbReference>
<keyword evidence="4" id="KW-0460">Magnesium</keyword>
<keyword evidence="9" id="KW-0670">Pyruvate</keyword>
<reference evidence="9" key="1">
    <citation type="submission" date="2013-08" db="EMBL/GenBank/DDBJ databases">
        <authorList>
            <person name="Mendez C."/>
            <person name="Richter M."/>
            <person name="Ferrer M."/>
            <person name="Sanchez J."/>
        </authorList>
    </citation>
    <scope>NUCLEOTIDE SEQUENCE</scope>
</reference>
<dbReference type="GO" id="GO:0000015">
    <property type="term" value="C:phosphopyruvate hydratase complex"/>
    <property type="evidence" value="ECO:0007669"/>
    <property type="project" value="InterPro"/>
</dbReference>
<dbReference type="InterPro" id="IPR000941">
    <property type="entry name" value="Enolase"/>
</dbReference>
<feature type="domain" description="Enolase C-terminal TIM barrel" evidence="7">
    <location>
        <begin position="58"/>
        <end position="168"/>
    </location>
</feature>
<dbReference type="GO" id="GO:0000287">
    <property type="term" value="F:magnesium ion binding"/>
    <property type="evidence" value="ECO:0007669"/>
    <property type="project" value="InterPro"/>
</dbReference>
<accession>T0ZXY0</accession>
<dbReference type="Pfam" id="PF00113">
    <property type="entry name" value="Enolase_C"/>
    <property type="match status" value="1"/>
</dbReference>
<keyword evidence="5" id="KW-0324">Glycolysis</keyword>
<dbReference type="SUPFAM" id="SSF54826">
    <property type="entry name" value="Enolase N-terminal domain-like"/>
    <property type="match status" value="1"/>
</dbReference>
<keyword evidence="6" id="KW-0456">Lyase</keyword>
<dbReference type="Gene3D" id="3.20.20.120">
    <property type="entry name" value="Enolase-like C-terminal domain"/>
    <property type="match status" value="1"/>
</dbReference>
<dbReference type="InterPro" id="IPR036849">
    <property type="entry name" value="Enolase-like_C_sf"/>
</dbReference>
<gene>
    <name evidence="9" type="ORF">B2A_12663</name>
</gene>
<dbReference type="Gene3D" id="3.30.390.10">
    <property type="entry name" value="Enolase-like, N-terminal domain"/>
    <property type="match status" value="1"/>
</dbReference>
<dbReference type="EC" id="4.2.1.11" evidence="3"/>
<evidence type="ECO:0000259" key="8">
    <source>
        <dbReference type="SMART" id="SM01193"/>
    </source>
</evidence>
<dbReference type="AlphaFoldDB" id="T0ZXY0"/>
<dbReference type="GO" id="GO:0004634">
    <property type="term" value="F:phosphopyruvate hydratase activity"/>
    <property type="evidence" value="ECO:0007669"/>
    <property type="project" value="UniProtKB-EC"/>
</dbReference>
<evidence type="ECO:0000259" key="7">
    <source>
        <dbReference type="SMART" id="SM01192"/>
    </source>
</evidence>
<dbReference type="PANTHER" id="PTHR11902:SF1">
    <property type="entry name" value="ENOLASE"/>
    <property type="match status" value="1"/>
</dbReference>
<comment type="pathway">
    <text evidence="1">Carbohydrate degradation; glycolysis; pyruvate from D-glyceraldehyde 3-phosphate: step 4/5.</text>
</comment>
<dbReference type="SMART" id="SM01193">
    <property type="entry name" value="Enolase_N"/>
    <property type="match status" value="1"/>
</dbReference>
<dbReference type="InterPro" id="IPR020810">
    <property type="entry name" value="Enolase_C"/>
</dbReference>
<evidence type="ECO:0000256" key="5">
    <source>
        <dbReference type="ARBA" id="ARBA00023152"/>
    </source>
</evidence>
<evidence type="ECO:0000256" key="1">
    <source>
        <dbReference type="ARBA" id="ARBA00005031"/>
    </source>
</evidence>
<dbReference type="SUPFAM" id="SSF51604">
    <property type="entry name" value="Enolase C-terminal domain-like"/>
    <property type="match status" value="1"/>
</dbReference>